<evidence type="ECO:0000256" key="2">
    <source>
        <dbReference type="ARBA" id="ARBA00022741"/>
    </source>
</evidence>
<dbReference type="Proteomes" id="UP000265020">
    <property type="component" value="Unassembled WGS sequence"/>
</dbReference>
<dbReference type="PROSITE" id="PS51720">
    <property type="entry name" value="G_AIG1"/>
    <property type="match status" value="1"/>
</dbReference>
<keyword evidence="3" id="KW-0342">GTP-binding</keyword>
<dbReference type="InterPro" id="IPR027417">
    <property type="entry name" value="P-loop_NTPase"/>
</dbReference>
<evidence type="ECO:0000256" key="3">
    <source>
        <dbReference type="ARBA" id="ARBA00023134"/>
    </source>
</evidence>
<dbReference type="SUPFAM" id="SSF52540">
    <property type="entry name" value="P-loop containing nucleoside triphosphate hydrolases"/>
    <property type="match status" value="1"/>
</dbReference>
<dbReference type="STRING" id="28743.ENSCVAP00000008055"/>
<keyword evidence="2" id="KW-0547">Nucleotide-binding</keyword>
<comment type="similarity">
    <text evidence="1">Belongs to the TRAFAC class TrmE-Era-EngA-EngB-Septin-like GTPase superfamily. AIG1/Toc34/Toc159-like paraseptin GTPase family. IAN subfamily.</text>
</comment>
<dbReference type="InterPro" id="IPR006703">
    <property type="entry name" value="G_AIG1"/>
</dbReference>
<reference evidence="5" key="2">
    <citation type="submission" date="2025-09" db="UniProtKB">
        <authorList>
            <consortium name="Ensembl"/>
        </authorList>
    </citation>
    <scope>IDENTIFICATION</scope>
</reference>
<organism evidence="5 6">
    <name type="scientific">Cyprinodon variegatus</name>
    <name type="common">Sheepshead minnow</name>
    <dbReference type="NCBI Taxonomy" id="28743"/>
    <lineage>
        <taxon>Eukaryota</taxon>
        <taxon>Metazoa</taxon>
        <taxon>Chordata</taxon>
        <taxon>Craniata</taxon>
        <taxon>Vertebrata</taxon>
        <taxon>Euteleostomi</taxon>
        <taxon>Actinopterygii</taxon>
        <taxon>Neopterygii</taxon>
        <taxon>Teleostei</taxon>
        <taxon>Neoteleostei</taxon>
        <taxon>Acanthomorphata</taxon>
        <taxon>Ovalentaria</taxon>
        <taxon>Atherinomorphae</taxon>
        <taxon>Cyprinodontiformes</taxon>
        <taxon>Cyprinodontidae</taxon>
        <taxon>Cyprinodon</taxon>
    </lineage>
</organism>
<sequence>IVLLGKIGAGKSATGNTILGEKKKAFNVDSSPSSVTKECQKETCNLNDRTVTVIDTPGMFDTKLSQKDLKREIEKCIMMSVPGPHIFLLVIRLGVHFTTEEKNALKWIKENFGEEVSYYTVVVFSRGDELEGTIESYLQKSEDLEKLISDCEGRYVVFDNENIGNQTQVNDLFEIIDEAVIYNWGHYTSKIYEKAQNKLWWAQVGQHLENARSCLMSLAGQPVVGGKSTAP</sequence>
<dbReference type="OMA" id="NAISWIT"/>
<dbReference type="AlphaFoldDB" id="A0A3Q2FQJ3"/>
<dbReference type="FunFam" id="3.40.50.300:FF:000366">
    <property type="entry name" value="GTPase, IMAP family member 2"/>
    <property type="match status" value="1"/>
</dbReference>
<dbReference type="InterPro" id="IPR045058">
    <property type="entry name" value="GIMA/IAN/Toc"/>
</dbReference>
<keyword evidence="6" id="KW-1185">Reference proteome</keyword>
<evidence type="ECO:0000313" key="5">
    <source>
        <dbReference type="Ensembl" id="ENSCVAP00000008055.1"/>
    </source>
</evidence>
<dbReference type="Gene3D" id="3.40.50.300">
    <property type="entry name" value="P-loop containing nucleotide triphosphate hydrolases"/>
    <property type="match status" value="1"/>
</dbReference>
<evidence type="ECO:0000259" key="4">
    <source>
        <dbReference type="PROSITE" id="PS51720"/>
    </source>
</evidence>
<evidence type="ECO:0000313" key="6">
    <source>
        <dbReference type="Proteomes" id="UP000265020"/>
    </source>
</evidence>
<accession>A0A3Q2FQJ3</accession>
<dbReference type="PANTHER" id="PTHR10903:SF188">
    <property type="entry name" value="GTPASE IMAP FAMILY MEMBER 2-LIKE-RELATED"/>
    <property type="match status" value="1"/>
</dbReference>
<protein>
    <submittedName>
        <fullName evidence="5">GTPase IMAP family member 4-like</fullName>
    </submittedName>
</protein>
<reference evidence="5" key="1">
    <citation type="submission" date="2025-08" db="UniProtKB">
        <authorList>
            <consortium name="Ensembl"/>
        </authorList>
    </citation>
    <scope>IDENTIFICATION</scope>
</reference>
<evidence type="ECO:0000256" key="1">
    <source>
        <dbReference type="ARBA" id="ARBA00008535"/>
    </source>
</evidence>
<dbReference type="PANTHER" id="PTHR10903">
    <property type="entry name" value="GTPASE, IMAP FAMILY MEMBER-RELATED"/>
    <property type="match status" value="1"/>
</dbReference>
<dbReference type="GO" id="GO:0005525">
    <property type="term" value="F:GTP binding"/>
    <property type="evidence" value="ECO:0007669"/>
    <property type="project" value="UniProtKB-KW"/>
</dbReference>
<dbReference type="Pfam" id="PF04548">
    <property type="entry name" value="AIG1"/>
    <property type="match status" value="1"/>
</dbReference>
<dbReference type="Ensembl" id="ENSCVAT00000002260.1">
    <property type="protein sequence ID" value="ENSCVAP00000008055.1"/>
    <property type="gene ID" value="ENSCVAG00000009808.1"/>
</dbReference>
<feature type="domain" description="AIG1-type G" evidence="4">
    <location>
        <begin position="1"/>
        <end position="196"/>
    </location>
</feature>
<dbReference type="GeneTree" id="ENSGT01140000282522"/>
<name>A0A3Q2FQJ3_CYPVA</name>
<dbReference type="CDD" id="cd01852">
    <property type="entry name" value="AIG1"/>
    <property type="match status" value="1"/>
</dbReference>
<proteinExistence type="inferred from homology"/>